<evidence type="ECO:0000313" key="3">
    <source>
        <dbReference type="EMBL" id="QTE28369.1"/>
    </source>
</evidence>
<feature type="region of interest" description="Disordered" evidence="1">
    <location>
        <begin position="22"/>
        <end position="67"/>
    </location>
</feature>
<name>A0A8A4ZBI3_9MICO</name>
<accession>A0A8A4ZBI3</accession>
<reference evidence="3" key="1">
    <citation type="submission" date="2021-03" db="EMBL/GenBank/DDBJ databases">
        <title>Pengzhenrongella sicca gen. nov., sp. nov., a new member of suborder Micrococcineae isolated from High-Arctic tundra soil.</title>
        <authorList>
            <person name="Peng F."/>
        </authorList>
    </citation>
    <scope>NUCLEOTIDE SEQUENCE</scope>
    <source>
        <strain evidence="3">LRZ-2</strain>
    </source>
</reference>
<dbReference type="PROSITE" id="PS51257">
    <property type="entry name" value="PROKAR_LIPOPROTEIN"/>
    <property type="match status" value="1"/>
</dbReference>
<dbReference type="AlphaFoldDB" id="A0A8A4ZBI3"/>
<keyword evidence="2" id="KW-0732">Signal</keyword>
<keyword evidence="4" id="KW-1185">Reference proteome</keyword>
<proteinExistence type="predicted"/>
<dbReference type="EMBL" id="CP071868">
    <property type="protein sequence ID" value="QTE28369.1"/>
    <property type="molecule type" value="Genomic_DNA"/>
</dbReference>
<gene>
    <name evidence="3" type="ORF">J4E96_13395</name>
</gene>
<dbReference type="KEGG" id="psic:J4E96_13395"/>
<feature type="signal peptide" evidence="2">
    <location>
        <begin position="1"/>
        <end position="27"/>
    </location>
</feature>
<feature type="chain" id="PRO_5038679026" evidence="2">
    <location>
        <begin position="28"/>
        <end position="199"/>
    </location>
</feature>
<feature type="compositionally biased region" description="Low complexity" evidence="1">
    <location>
        <begin position="34"/>
        <end position="63"/>
    </location>
</feature>
<evidence type="ECO:0000313" key="4">
    <source>
        <dbReference type="Proteomes" id="UP000663937"/>
    </source>
</evidence>
<protein>
    <submittedName>
        <fullName evidence="3">Uncharacterized protein</fullName>
    </submittedName>
</protein>
<sequence>MNTTTRTILAIGLLGSVLAISSCSSDAGGEPEEALSSPTAPSAAEPTETSSESTTEGPSDESPLSADQVVEIRTYSGTYIAPSTEGGVITVEDPAVSEIPAQWAIVPVEPGSELYQLMTVALTDGHASCLTVPVGGDVSLAKCDAADPGQVLQVRSLDSPEQVSLSSSAGYIGVEPDDNTLTVFPTGDQLSSTLTLVTK</sequence>
<dbReference type="Proteomes" id="UP000663937">
    <property type="component" value="Chromosome"/>
</dbReference>
<evidence type="ECO:0000256" key="2">
    <source>
        <dbReference type="SAM" id="SignalP"/>
    </source>
</evidence>
<evidence type="ECO:0000256" key="1">
    <source>
        <dbReference type="SAM" id="MobiDB-lite"/>
    </source>
</evidence>
<organism evidence="3 4">
    <name type="scientific">Pengzhenrongella sicca</name>
    <dbReference type="NCBI Taxonomy" id="2819238"/>
    <lineage>
        <taxon>Bacteria</taxon>
        <taxon>Bacillati</taxon>
        <taxon>Actinomycetota</taxon>
        <taxon>Actinomycetes</taxon>
        <taxon>Micrococcales</taxon>
        <taxon>Pengzhenrongella</taxon>
    </lineage>
</organism>
<dbReference type="RefSeq" id="WP_227422602.1">
    <property type="nucleotide sequence ID" value="NZ_CP071868.1"/>
</dbReference>